<dbReference type="EMBL" id="ASSJ01000076">
    <property type="protein sequence ID" value="ERN40378.1"/>
    <property type="molecule type" value="Genomic_DNA"/>
</dbReference>
<keyword evidence="6" id="KW-1185">Reference proteome</keyword>
<accession>U5D6U3</accession>
<proteinExistence type="predicted"/>
<evidence type="ECO:0000313" key="6">
    <source>
        <dbReference type="Proteomes" id="UP000016960"/>
    </source>
</evidence>
<dbReference type="Proteomes" id="UP000016960">
    <property type="component" value="Unassembled WGS sequence"/>
</dbReference>
<evidence type="ECO:0000256" key="1">
    <source>
        <dbReference type="ARBA" id="ARBA00022553"/>
    </source>
</evidence>
<dbReference type="PANTHER" id="PTHR44591">
    <property type="entry name" value="STRESS RESPONSE REGULATOR PROTEIN 1"/>
    <property type="match status" value="1"/>
</dbReference>
<dbReference type="InterPro" id="IPR001789">
    <property type="entry name" value="Sig_transdc_resp-reg_receiver"/>
</dbReference>
<evidence type="ECO:0000313" key="5">
    <source>
        <dbReference type="EMBL" id="ERN40378.1"/>
    </source>
</evidence>
<feature type="modified residue" description="4-aspartylphosphate" evidence="3">
    <location>
        <position position="53"/>
    </location>
</feature>
<dbReference type="PATRIC" id="fig|582515.4.peg.3268"/>
<comment type="caution">
    <text evidence="5">The sequence shown here is derived from an EMBL/GenBank/DDBJ whole genome shotgun (WGS) entry which is preliminary data.</text>
</comment>
<dbReference type="STRING" id="582515.KR51_00029150"/>
<keyword evidence="2" id="KW-0902">Two-component regulatory system</keyword>
<sequence>MKTVFVVEDSRAEQRLIVSLLQQSGYNAMPFDSAEAAKQGLVAGSAPDLVVLDIVMPGSSGLDLCRYLRETPQFADIPVVFCSSKDQDFDRFWALRQGGNAYITKPFTPKELLQVVRQQLP</sequence>
<dbReference type="OrthoDB" id="582422at2"/>
<dbReference type="PROSITE" id="PS50110">
    <property type="entry name" value="RESPONSE_REGULATORY"/>
    <property type="match status" value="1"/>
</dbReference>
<dbReference type="PANTHER" id="PTHR44591:SF14">
    <property type="entry name" value="PROTEIN PILG"/>
    <property type="match status" value="1"/>
</dbReference>
<protein>
    <submittedName>
        <fullName evidence="5">Two component transcriptional regulator, winged-helix family</fullName>
    </submittedName>
</protein>
<name>U5D6U3_9CHRO</name>
<evidence type="ECO:0000256" key="2">
    <source>
        <dbReference type="ARBA" id="ARBA00023012"/>
    </source>
</evidence>
<keyword evidence="1 3" id="KW-0597">Phosphoprotein</keyword>
<gene>
    <name evidence="5" type="ORF">KR51_00029150</name>
</gene>
<dbReference type="SMART" id="SM00448">
    <property type="entry name" value="REC"/>
    <property type="match status" value="1"/>
</dbReference>
<feature type="domain" description="Response regulatory" evidence="4">
    <location>
        <begin position="3"/>
        <end position="120"/>
    </location>
</feature>
<reference evidence="5 6" key="1">
    <citation type="submission" date="2013-05" db="EMBL/GenBank/DDBJ databases">
        <title>Draft genome sequence of Rubidibacter lacunae KORDI 51-2.</title>
        <authorList>
            <person name="Choi D.H."/>
            <person name="Noh J.H."/>
            <person name="Kwon K.-K."/>
            <person name="Lee J.-H."/>
            <person name="Ryu J.-Y."/>
        </authorList>
    </citation>
    <scope>NUCLEOTIDE SEQUENCE [LARGE SCALE GENOMIC DNA]</scope>
    <source>
        <strain evidence="5 6">KORDI 51-2</strain>
    </source>
</reference>
<organism evidence="5 6">
    <name type="scientific">Rubidibacter lacunae KORDI 51-2</name>
    <dbReference type="NCBI Taxonomy" id="582515"/>
    <lineage>
        <taxon>Bacteria</taxon>
        <taxon>Bacillati</taxon>
        <taxon>Cyanobacteriota</taxon>
        <taxon>Cyanophyceae</taxon>
        <taxon>Oscillatoriophycideae</taxon>
        <taxon>Chroococcales</taxon>
        <taxon>Aphanothecaceae</taxon>
        <taxon>Rubidibacter</taxon>
    </lineage>
</organism>
<dbReference type="InterPro" id="IPR011006">
    <property type="entry name" value="CheY-like_superfamily"/>
</dbReference>
<dbReference type="Pfam" id="PF00072">
    <property type="entry name" value="Response_reg"/>
    <property type="match status" value="1"/>
</dbReference>
<evidence type="ECO:0000259" key="4">
    <source>
        <dbReference type="PROSITE" id="PS50110"/>
    </source>
</evidence>
<dbReference type="InParanoid" id="U5D6U3"/>
<dbReference type="AlphaFoldDB" id="U5D6U3"/>
<dbReference type="InterPro" id="IPR050595">
    <property type="entry name" value="Bact_response_regulator"/>
</dbReference>
<dbReference type="GO" id="GO:0000160">
    <property type="term" value="P:phosphorelay signal transduction system"/>
    <property type="evidence" value="ECO:0007669"/>
    <property type="project" value="UniProtKB-KW"/>
</dbReference>
<dbReference type="RefSeq" id="WP_022608495.1">
    <property type="nucleotide sequence ID" value="NZ_ASSJ01000076.1"/>
</dbReference>
<dbReference type="eggNOG" id="COG0745">
    <property type="taxonomic scope" value="Bacteria"/>
</dbReference>
<dbReference type="SUPFAM" id="SSF52172">
    <property type="entry name" value="CheY-like"/>
    <property type="match status" value="1"/>
</dbReference>
<dbReference type="Gene3D" id="3.40.50.2300">
    <property type="match status" value="1"/>
</dbReference>
<evidence type="ECO:0000256" key="3">
    <source>
        <dbReference type="PROSITE-ProRule" id="PRU00169"/>
    </source>
</evidence>